<dbReference type="GeneID" id="25907557"/>
<reference evidence="1 2" key="1">
    <citation type="submission" date="2011-02" db="EMBL/GenBank/DDBJ databases">
        <title>The Genome Sequence of Sphaeroforma arctica JP610.</title>
        <authorList>
            <consortium name="The Broad Institute Genome Sequencing Platform"/>
            <person name="Russ C."/>
            <person name="Cuomo C."/>
            <person name="Young S.K."/>
            <person name="Zeng Q."/>
            <person name="Gargeya S."/>
            <person name="Alvarado L."/>
            <person name="Berlin A."/>
            <person name="Chapman S.B."/>
            <person name="Chen Z."/>
            <person name="Freedman E."/>
            <person name="Gellesch M."/>
            <person name="Goldberg J."/>
            <person name="Griggs A."/>
            <person name="Gujja S."/>
            <person name="Heilman E."/>
            <person name="Heiman D."/>
            <person name="Howarth C."/>
            <person name="Mehta T."/>
            <person name="Neiman D."/>
            <person name="Pearson M."/>
            <person name="Roberts A."/>
            <person name="Saif S."/>
            <person name="Shea T."/>
            <person name="Shenoy N."/>
            <person name="Sisk P."/>
            <person name="Stolte C."/>
            <person name="Sykes S."/>
            <person name="White J."/>
            <person name="Yandava C."/>
            <person name="Burger G."/>
            <person name="Gray M.W."/>
            <person name="Holland P.W.H."/>
            <person name="King N."/>
            <person name="Lang F.B.F."/>
            <person name="Roger A.J."/>
            <person name="Ruiz-Trillo I."/>
            <person name="Haas B."/>
            <person name="Nusbaum C."/>
            <person name="Birren B."/>
        </authorList>
    </citation>
    <scope>NUCLEOTIDE SEQUENCE [LARGE SCALE GENOMIC DNA]</scope>
    <source>
        <strain evidence="1 2">JP610</strain>
    </source>
</reference>
<evidence type="ECO:0000313" key="1">
    <source>
        <dbReference type="EMBL" id="KNC80582.1"/>
    </source>
</evidence>
<dbReference type="RefSeq" id="XP_014154484.1">
    <property type="nucleotide sequence ID" value="XM_014299009.1"/>
</dbReference>
<dbReference type="AlphaFoldDB" id="A0A0L0FUU2"/>
<keyword evidence="2" id="KW-1185">Reference proteome</keyword>
<gene>
    <name evidence="1" type="ORF">SARC_07053</name>
</gene>
<name>A0A0L0FUU2_9EUKA</name>
<dbReference type="EMBL" id="KQ242132">
    <property type="protein sequence ID" value="KNC80582.1"/>
    <property type="molecule type" value="Genomic_DNA"/>
</dbReference>
<organism evidence="1 2">
    <name type="scientific">Sphaeroforma arctica JP610</name>
    <dbReference type="NCBI Taxonomy" id="667725"/>
    <lineage>
        <taxon>Eukaryota</taxon>
        <taxon>Ichthyosporea</taxon>
        <taxon>Ichthyophonida</taxon>
        <taxon>Sphaeroforma</taxon>
    </lineage>
</organism>
<evidence type="ECO:0000313" key="2">
    <source>
        <dbReference type="Proteomes" id="UP000054560"/>
    </source>
</evidence>
<sequence>MVDLDGGFVSLANILSNISTRKSTMCNVRRHYVAYLWHKVGIQTQTEAADRIVGVMLIGGALNELKTPPPVLVYMLALDGLKPPPVLGCVLTIDELKIPPGFGYVLGGTAGGTAGAYWLRPPAGRWKSNVDNGSRSSDGFKSKKTMRAIWPKRKTVHTQAENIKPLNMIKSAAICSLSHSREYSVIRSNHKAFTKVKNVDMTVHRSEITTFDLQSENASLIPRDL</sequence>
<accession>A0A0L0FUU2</accession>
<proteinExistence type="predicted"/>
<dbReference type="Proteomes" id="UP000054560">
    <property type="component" value="Unassembled WGS sequence"/>
</dbReference>
<protein>
    <submittedName>
        <fullName evidence="1">Uncharacterized protein</fullName>
    </submittedName>
</protein>